<dbReference type="AlphaFoldDB" id="A0A5A7PZL2"/>
<organism evidence="2 3">
    <name type="scientific">Striga asiatica</name>
    <name type="common">Asiatic witchweed</name>
    <name type="synonym">Buchnera asiatica</name>
    <dbReference type="NCBI Taxonomy" id="4170"/>
    <lineage>
        <taxon>Eukaryota</taxon>
        <taxon>Viridiplantae</taxon>
        <taxon>Streptophyta</taxon>
        <taxon>Embryophyta</taxon>
        <taxon>Tracheophyta</taxon>
        <taxon>Spermatophyta</taxon>
        <taxon>Magnoliopsida</taxon>
        <taxon>eudicotyledons</taxon>
        <taxon>Gunneridae</taxon>
        <taxon>Pentapetalae</taxon>
        <taxon>asterids</taxon>
        <taxon>lamiids</taxon>
        <taxon>Lamiales</taxon>
        <taxon>Orobanchaceae</taxon>
        <taxon>Buchnereae</taxon>
        <taxon>Striga</taxon>
    </lineage>
</organism>
<proteinExistence type="predicted"/>
<dbReference type="InterPro" id="IPR011009">
    <property type="entry name" value="Kinase-like_dom_sf"/>
</dbReference>
<dbReference type="Proteomes" id="UP000325081">
    <property type="component" value="Unassembled WGS sequence"/>
</dbReference>
<evidence type="ECO:0000313" key="2">
    <source>
        <dbReference type="EMBL" id="GER38329.1"/>
    </source>
</evidence>
<evidence type="ECO:0000313" key="3">
    <source>
        <dbReference type="Proteomes" id="UP000325081"/>
    </source>
</evidence>
<dbReference type="GO" id="GO:0016301">
    <property type="term" value="F:kinase activity"/>
    <property type="evidence" value="ECO:0007669"/>
    <property type="project" value="UniProtKB-KW"/>
</dbReference>
<sequence length="426" mass="47821">MGRLNIGQVALAHESREKIEGRALGLCRRLGLHAGSYGDERCLHGSHAVGPGTMMSAWVSRRELGAAVRERCLGDAWVSSTGVYGCGWWSWARRWMGLSLVVVLSNFRGHSRQVVGTALVGSVEVDRWVSSREAMIKLPVDETLLELKNWLEKGLREGWQKLGKIFNVLGDGTDEVWQSCVHLPDYNRISFSKVEYPIGLEACLKNRSPDEVLLVKRLLYFDPANRATAMELLNDKDFGSDSDFDEFGSSLVTNHRKWFFDPVLLMLMAREAAKELRGQFPMKRTRIRRLKTTSPTHVIFSGIIANLMMKVFDPNNINAIEIPVKSKPKAAGENWGDSGGGEEEDGYDDNREKSGNEISSGGMWRAWMAIAKVHHHRDNFIESIITPKFPIANRDPRRRARPWKPATAVTTSPPTTLPRTLDIGNP</sequence>
<comment type="caution">
    <text evidence="2">The sequence shown here is derived from an EMBL/GenBank/DDBJ whole genome shotgun (WGS) entry which is preliminary data.</text>
</comment>
<feature type="compositionally biased region" description="Low complexity" evidence="1">
    <location>
        <begin position="405"/>
        <end position="426"/>
    </location>
</feature>
<dbReference type="Gene3D" id="1.10.510.10">
    <property type="entry name" value="Transferase(Phosphotransferase) domain 1"/>
    <property type="match status" value="1"/>
</dbReference>
<evidence type="ECO:0000256" key="1">
    <source>
        <dbReference type="SAM" id="MobiDB-lite"/>
    </source>
</evidence>
<keyword evidence="2" id="KW-0808">Transferase</keyword>
<name>A0A5A7PZL2_STRAF</name>
<keyword evidence="2" id="KW-0418">Kinase</keyword>
<dbReference type="OrthoDB" id="1732493at2759"/>
<feature type="region of interest" description="Disordered" evidence="1">
    <location>
        <begin position="395"/>
        <end position="426"/>
    </location>
</feature>
<accession>A0A5A7PZL2</accession>
<gene>
    <name evidence="2" type="ORF">STAS_14848</name>
</gene>
<reference evidence="3" key="1">
    <citation type="journal article" date="2019" name="Curr. Biol.">
        <title>Genome Sequence of Striga asiatica Provides Insight into the Evolution of Plant Parasitism.</title>
        <authorList>
            <person name="Yoshida S."/>
            <person name="Kim S."/>
            <person name="Wafula E.K."/>
            <person name="Tanskanen J."/>
            <person name="Kim Y.M."/>
            <person name="Honaas L."/>
            <person name="Yang Z."/>
            <person name="Spallek T."/>
            <person name="Conn C.E."/>
            <person name="Ichihashi Y."/>
            <person name="Cheong K."/>
            <person name="Cui S."/>
            <person name="Der J.P."/>
            <person name="Gundlach H."/>
            <person name="Jiao Y."/>
            <person name="Hori C."/>
            <person name="Ishida J.K."/>
            <person name="Kasahara H."/>
            <person name="Kiba T."/>
            <person name="Kim M.S."/>
            <person name="Koo N."/>
            <person name="Laohavisit A."/>
            <person name="Lee Y.H."/>
            <person name="Lumba S."/>
            <person name="McCourt P."/>
            <person name="Mortimer J.C."/>
            <person name="Mutuku J.M."/>
            <person name="Nomura T."/>
            <person name="Sasaki-Sekimoto Y."/>
            <person name="Seto Y."/>
            <person name="Wang Y."/>
            <person name="Wakatake T."/>
            <person name="Sakakibara H."/>
            <person name="Demura T."/>
            <person name="Yamaguchi S."/>
            <person name="Yoneyama K."/>
            <person name="Manabe R.I."/>
            <person name="Nelson D.C."/>
            <person name="Schulman A.H."/>
            <person name="Timko M.P."/>
            <person name="dePamphilis C.W."/>
            <person name="Choi D."/>
            <person name="Shirasu K."/>
        </authorList>
    </citation>
    <scope>NUCLEOTIDE SEQUENCE [LARGE SCALE GENOMIC DNA]</scope>
    <source>
        <strain evidence="3">cv. UVA1</strain>
    </source>
</reference>
<keyword evidence="3" id="KW-1185">Reference proteome</keyword>
<dbReference type="EMBL" id="BKCP01005483">
    <property type="protein sequence ID" value="GER38329.1"/>
    <property type="molecule type" value="Genomic_DNA"/>
</dbReference>
<feature type="region of interest" description="Disordered" evidence="1">
    <location>
        <begin position="328"/>
        <end position="358"/>
    </location>
</feature>
<protein>
    <submittedName>
        <fullName evidence="2">Cyclin-dependent kinase F-1</fullName>
    </submittedName>
</protein>
<dbReference type="SUPFAM" id="SSF56112">
    <property type="entry name" value="Protein kinase-like (PK-like)"/>
    <property type="match status" value="1"/>
</dbReference>